<feature type="binding site" evidence="8">
    <location>
        <position position="87"/>
    </location>
    <ligand>
        <name>Zn(2+)</name>
        <dbReference type="ChEBI" id="CHEBI:29105"/>
        <note>catalytic</note>
    </ligand>
</feature>
<evidence type="ECO:0000256" key="1">
    <source>
        <dbReference type="ARBA" id="ARBA00004141"/>
    </source>
</evidence>
<feature type="transmembrane region" description="Helical" evidence="9">
    <location>
        <begin position="183"/>
        <end position="203"/>
    </location>
</feature>
<comment type="cofactor">
    <cofactor evidence="8">
        <name>Zn(2+)</name>
        <dbReference type="ChEBI" id="CHEBI:29105"/>
    </cofactor>
</comment>
<evidence type="ECO:0000256" key="2">
    <source>
        <dbReference type="ARBA" id="ARBA00009780"/>
    </source>
</evidence>
<dbReference type="EMBL" id="WWBZ02000022">
    <property type="protein sequence ID" value="KAF4307466.1"/>
    <property type="molecule type" value="Genomic_DNA"/>
</dbReference>
<dbReference type="Proteomes" id="UP000572817">
    <property type="component" value="Unassembled WGS sequence"/>
</dbReference>
<feature type="binding site" evidence="7">
    <location>
        <position position="39"/>
    </location>
    <ligand>
        <name>Ca(2+)</name>
        <dbReference type="ChEBI" id="CHEBI:29108"/>
    </ligand>
</feature>
<feature type="transmembrane region" description="Helical" evidence="9">
    <location>
        <begin position="33"/>
        <end position="54"/>
    </location>
</feature>
<dbReference type="GO" id="GO:0005789">
    <property type="term" value="C:endoplasmic reticulum membrane"/>
    <property type="evidence" value="ECO:0007669"/>
    <property type="project" value="TreeGrafter"/>
</dbReference>
<dbReference type="AlphaFoldDB" id="A0A8H4N696"/>
<proteinExistence type="inferred from homology"/>
<keyword evidence="7" id="KW-0479">Metal-binding</keyword>
<feature type="transmembrane region" description="Helical" evidence="9">
    <location>
        <begin position="66"/>
        <end position="86"/>
    </location>
</feature>
<organism evidence="10 11">
    <name type="scientific">Botryosphaeria dothidea</name>
    <dbReference type="NCBI Taxonomy" id="55169"/>
    <lineage>
        <taxon>Eukaryota</taxon>
        <taxon>Fungi</taxon>
        <taxon>Dikarya</taxon>
        <taxon>Ascomycota</taxon>
        <taxon>Pezizomycotina</taxon>
        <taxon>Dothideomycetes</taxon>
        <taxon>Dothideomycetes incertae sedis</taxon>
        <taxon>Botryosphaeriales</taxon>
        <taxon>Botryosphaeriaceae</taxon>
        <taxon>Botryosphaeria</taxon>
    </lineage>
</organism>
<dbReference type="GO" id="GO:0046872">
    <property type="term" value="F:metal ion binding"/>
    <property type="evidence" value="ECO:0007669"/>
    <property type="project" value="UniProtKB-KW"/>
</dbReference>
<reference evidence="10" key="1">
    <citation type="submission" date="2020-04" db="EMBL/GenBank/DDBJ databases">
        <title>Genome Assembly and Annotation of Botryosphaeria dothidea sdau 11-99, a Latent Pathogen of Apple Fruit Ring Rot in China.</title>
        <authorList>
            <person name="Yu C."/>
            <person name="Diao Y."/>
            <person name="Lu Q."/>
            <person name="Zhao J."/>
            <person name="Cui S."/>
            <person name="Peng C."/>
            <person name="He B."/>
            <person name="Liu H."/>
        </authorList>
    </citation>
    <scope>NUCLEOTIDE SEQUENCE [LARGE SCALE GENOMIC DNA]</scope>
    <source>
        <strain evidence="10">Sdau11-99</strain>
    </source>
</reference>
<sequence>MNLLRVPYPAEAYRPAWFEPTARSNFCEEDYVVIPYIAEFVNTITNISYVIYAYKGIRRLRGKPDAVLLSLPYVGLAAVGVLSAAFHATITYSGQMADDLSMIIATGFVLHRAYSAGRSAAWTRNFGVALIVSFVVFAAYHCWTDELLVHFLTFLFTTLAIWRKTRILVRERKERRGDAARLWRLRILVRVGALSAIVGYALWNVDMHLCGYLIGIRRVVGQPWGYLLELHAWWHVLTAIGAYVFMAVVEFLTTEEEEEGRAFAWPVEPYLGKTHDEKRD</sequence>
<evidence type="ECO:0000256" key="7">
    <source>
        <dbReference type="PIRSR" id="PIRSR608901-1"/>
    </source>
</evidence>
<dbReference type="GO" id="GO:0046513">
    <property type="term" value="P:ceramide biosynthetic process"/>
    <property type="evidence" value="ECO:0007669"/>
    <property type="project" value="TreeGrafter"/>
</dbReference>
<feature type="transmembrane region" description="Helical" evidence="9">
    <location>
        <begin position="147"/>
        <end position="162"/>
    </location>
</feature>
<feature type="transmembrane region" description="Helical" evidence="9">
    <location>
        <begin position="92"/>
        <end position="110"/>
    </location>
</feature>
<feature type="transmembrane region" description="Helical" evidence="9">
    <location>
        <begin position="232"/>
        <end position="252"/>
    </location>
</feature>
<keyword evidence="5 9" id="KW-1133">Transmembrane helix</keyword>
<keyword evidence="7" id="KW-0106">Calcium</keyword>
<evidence type="ECO:0000256" key="9">
    <source>
        <dbReference type="SAM" id="Phobius"/>
    </source>
</evidence>
<dbReference type="PANTHER" id="PTHR46187:SF1">
    <property type="entry name" value="ALKALINE PHYTOCERAMIDASE"/>
    <property type="match status" value="1"/>
</dbReference>
<dbReference type="InterPro" id="IPR008901">
    <property type="entry name" value="ACER"/>
</dbReference>
<dbReference type="GO" id="GO:0046514">
    <property type="term" value="P:ceramide catabolic process"/>
    <property type="evidence" value="ECO:0007669"/>
    <property type="project" value="TreeGrafter"/>
</dbReference>
<dbReference type="OrthoDB" id="187171at2759"/>
<comment type="caution">
    <text evidence="10">The sequence shown here is derived from an EMBL/GenBank/DDBJ whole genome shotgun (WGS) entry which is preliminary data.</text>
</comment>
<dbReference type="GO" id="GO:0016811">
    <property type="term" value="F:hydrolase activity, acting on carbon-nitrogen (but not peptide) bonds, in linear amides"/>
    <property type="evidence" value="ECO:0007669"/>
    <property type="project" value="InterPro"/>
</dbReference>
<evidence type="ECO:0000256" key="5">
    <source>
        <dbReference type="ARBA" id="ARBA00022989"/>
    </source>
</evidence>
<comment type="similarity">
    <text evidence="2">Belongs to the alkaline ceramidase family.</text>
</comment>
<feature type="binding site" evidence="7">
    <location>
        <position position="28"/>
    </location>
    <ligand>
        <name>Ca(2+)</name>
        <dbReference type="ChEBI" id="CHEBI:29108"/>
    </ligand>
</feature>
<protein>
    <submittedName>
        <fullName evidence="10">Alkaline phytoceramidase</fullName>
    </submittedName>
</protein>
<keyword evidence="3 9" id="KW-0812">Transmembrane</keyword>
<accession>A0A8H4N696</accession>
<evidence type="ECO:0000313" key="10">
    <source>
        <dbReference type="EMBL" id="KAF4307466.1"/>
    </source>
</evidence>
<feature type="binding site" evidence="8">
    <location>
        <position position="235"/>
    </location>
    <ligand>
        <name>Zn(2+)</name>
        <dbReference type="ChEBI" id="CHEBI:29105"/>
        <note>catalytic</note>
    </ligand>
</feature>
<evidence type="ECO:0000313" key="11">
    <source>
        <dbReference type="Proteomes" id="UP000572817"/>
    </source>
</evidence>
<feature type="binding site" evidence="8">
    <location>
        <position position="231"/>
    </location>
    <ligand>
        <name>Zn(2+)</name>
        <dbReference type="ChEBI" id="CHEBI:29105"/>
        <note>catalytic</note>
    </ligand>
</feature>
<keyword evidence="4" id="KW-0378">Hydrolase</keyword>
<comment type="subcellular location">
    <subcellularLocation>
        <location evidence="1">Membrane</location>
        <topology evidence="1">Multi-pass membrane protein</topology>
    </subcellularLocation>
</comment>
<gene>
    <name evidence="10" type="ORF">GTA08_BOTSDO03811</name>
</gene>
<evidence type="ECO:0000256" key="3">
    <source>
        <dbReference type="ARBA" id="ARBA00022692"/>
    </source>
</evidence>
<keyword evidence="8" id="KW-0862">Zinc</keyword>
<keyword evidence="11" id="KW-1185">Reference proteome</keyword>
<dbReference type="Pfam" id="PF05875">
    <property type="entry name" value="Ceramidase"/>
    <property type="match status" value="1"/>
</dbReference>
<dbReference type="PANTHER" id="PTHR46187">
    <property type="entry name" value="ALKALINE CERAMIDASE 3"/>
    <property type="match status" value="1"/>
</dbReference>
<name>A0A8H4N696_9PEZI</name>
<evidence type="ECO:0000256" key="8">
    <source>
        <dbReference type="PIRSR" id="PIRSR608901-2"/>
    </source>
</evidence>
<evidence type="ECO:0000256" key="6">
    <source>
        <dbReference type="ARBA" id="ARBA00023136"/>
    </source>
</evidence>
<keyword evidence="6 9" id="KW-0472">Membrane</keyword>
<evidence type="ECO:0000256" key="4">
    <source>
        <dbReference type="ARBA" id="ARBA00022801"/>
    </source>
</evidence>
<feature type="transmembrane region" description="Helical" evidence="9">
    <location>
        <begin position="122"/>
        <end position="141"/>
    </location>
</feature>